<name>A0A172Q8C6_9STRE</name>
<evidence type="ECO:0000313" key="1">
    <source>
        <dbReference type="EMBL" id="AND79716.1"/>
    </source>
</evidence>
<reference evidence="1 2" key="1">
    <citation type="journal article" date="2016" name="Int. J. Syst. Evol. Microbiol.">
        <title>Streptococcuspantholopis sp. nov., isolated from faeces of the Tibetan antelope (Pantholops hodgsonii).</title>
        <authorList>
            <person name="Bai X."/>
            <person name="Xiong Y."/>
            <person name="Lu S."/>
            <person name="Jin D."/>
            <person name="Lai X."/>
            <person name="Yang J."/>
            <person name="Niu L."/>
            <person name="Hu S."/>
            <person name="Meng X."/>
            <person name="Pu J."/>
            <person name="Ye C."/>
            <person name="Xu J."/>
        </authorList>
    </citation>
    <scope>NUCLEOTIDE SEQUENCE [LARGE SCALE GENOMIC DNA]</scope>
    <source>
        <strain evidence="1 2">TA 26</strain>
    </source>
</reference>
<evidence type="ECO:0008006" key="3">
    <source>
        <dbReference type="Google" id="ProtNLM"/>
    </source>
</evidence>
<dbReference type="STRING" id="1811193.A0O21_06595"/>
<dbReference type="KEGG" id="spat:A0O21_06595"/>
<reference evidence="2" key="2">
    <citation type="submission" date="2016-03" db="EMBL/GenBank/DDBJ databases">
        <title>Streptococcus antelopensis sp. nov., isolated from the feces of the Tibetan antelope (Pantholops hodgsonii) in Hoh Xil National Nature Reserve, Qinghai, China.</title>
        <authorList>
            <person name="Bai X."/>
        </authorList>
    </citation>
    <scope>NUCLEOTIDE SEQUENCE [LARGE SCALE GENOMIC DNA]</scope>
    <source>
        <strain evidence="2">TA 26</strain>
    </source>
</reference>
<dbReference type="InterPro" id="IPR018672">
    <property type="entry name" value="DUF2140"/>
</dbReference>
<organism evidence="1 2">
    <name type="scientific">Streptococcus pantholopis</name>
    <dbReference type="NCBI Taxonomy" id="1811193"/>
    <lineage>
        <taxon>Bacteria</taxon>
        <taxon>Bacillati</taxon>
        <taxon>Bacillota</taxon>
        <taxon>Bacilli</taxon>
        <taxon>Lactobacillales</taxon>
        <taxon>Streptococcaceae</taxon>
        <taxon>Streptococcus</taxon>
    </lineage>
</organism>
<sequence>MRQKKIGNKKNGWKWAFLLLLALNAALVAVVASRVIQVREHIPESSRQNVNEGVKVGTFSTNTEQLNAAVTAYLADYQTADTSYAFYATSTEIMFEGSYTLLGYEVPLYIYFQPVRLESGAVQLTVTSFSAGTLSLPEKQILQYLQSSYDLPDFVEVLPDKSAININVQNMDNAAGIYLKASEIDLVNDQIIFEIYKK</sequence>
<proteinExistence type="predicted"/>
<dbReference type="EMBL" id="CP014699">
    <property type="protein sequence ID" value="AND79716.1"/>
    <property type="molecule type" value="Genomic_DNA"/>
</dbReference>
<dbReference type="RefSeq" id="WP_067063248.1">
    <property type="nucleotide sequence ID" value="NZ_CP014699.1"/>
</dbReference>
<dbReference type="AlphaFoldDB" id="A0A172Q8C6"/>
<gene>
    <name evidence="1" type="ORF">A0O21_06595</name>
</gene>
<keyword evidence="2" id="KW-1185">Reference proteome</keyword>
<dbReference type="Proteomes" id="UP000077317">
    <property type="component" value="Chromosome"/>
</dbReference>
<evidence type="ECO:0000313" key="2">
    <source>
        <dbReference type="Proteomes" id="UP000077317"/>
    </source>
</evidence>
<dbReference type="Pfam" id="PF09911">
    <property type="entry name" value="DUF2140"/>
    <property type="match status" value="1"/>
</dbReference>
<protein>
    <recommendedName>
        <fullName evidence="3">DUF2140 domain-containing protein</fullName>
    </recommendedName>
</protein>
<accession>A0A172Q8C6</accession>
<dbReference type="OrthoDB" id="2241695at2"/>